<organism evidence="2 3">
    <name type="scientific">Dorcoceras hygrometricum</name>
    <dbReference type="NCBI Taxonomy" id="472368"/>
    <lineage>
        <taxon>Eukaryota</taxon>
        <taxon>Viridiplantae</taxon>
        <taxon>Streptophyta</taxon>
        <taxon>Embryophyta</taxon>
        <taxon>Tracheophyta</taxon>
        <taxon>Spermatophyta</taxon>
        <taxon>Magnoliopsida</taxon>
        <taxon>eudicotyledons</taxon>
        <taxon>Gunneridae</taxon>
        <taxon>Pentapetalae</taxon>
        <taxon>asterids</taxon>
        <taxon>lamiids</taxon>
        <taxon>Lamiales</taxon>
        <taxon>Gesneriaceae</taxon>
        <taxon>Didymocarpoideae</taxon>
        <taxon>Trichosporeae</taxon>
        <taxon>Loxocarpinae</taxon>
        <taxon>Dorcoceras</taxon>
    </lineage>
</organism>
<protein>
    <submittedName>
        <fullName evidence="2">Uncharacterized protein</fullName>
    </submittedName>
</protein>
<evidence type="ECO:0000256" key="1">
    <source>
        <dbReference type="SAM" id="MobiDB-lite"/>
    </source>
</evidence>
<feature type="compositionally biased region" description="Polar residues" evidence="1">
    <location>
        <begin position="410"/>
        <end position="422"/>
    </location>
</feature>
<sequence>MRAQFLNFYADATVIAGTIVSSVGHRKMMLTKDVFTEAFGLPTEGLTKFLNIPKETVVEMRCRFSGSDEPFRAPNKKKGMNMEFRLLNDVVAKALCAKAGSFYMVTSEKFDLMVAISAGLKVKWAQVLFQVLLGMVNNPKRQSQGLTRMSHRFINRSIMLKRRNNRPLRMVNGPWSNKLLRTKTSLKRIQVLVLLGAFLSTMRTTRIVLVSIVIPACLKVLLSLDVFPIYDDATVHSLGPNSSSTANKSTDHSGPHSSERQIVVYTEQHNNIDSEVKENQVSSSAPASLDPPTLQFMDTTSKTLTTLIDFVSSIDLTFACMRDDTNLTKSSYYTTQRHAHKCNSQLQLVDELALVKSQLAEMIDSIKELRDAKKGESGPRSKKSEDPNSRQGDGSSDLTKLDVEIRSEQSQDGQGKTSSEHSSVLVEDRPAKNIRDSDPLSFGLEVIGDSDSFRFGLEVIWDSDSIRFGLEVIGLTALELICASSLICTSHLLLIISGSLLLYQLGRPLTVLA</sequence>
<proteinExistence type="predicted"/>
<feature type="region of interest" description="Disordered" evidence="1">
    <location>
        <begin position="238"/>
        <end position="258"/>
    </location>
</feature>
<feature type="region of interest" description="Disordered" evidence="1">
    <location>
        <begin position="370"/>
        <end position="430"/>
    </location>
</feature>
<name>A0A2Z7CX50_9LAMI</name>
<feature type="compositionally biased region" description="Basic and acidic residues" evidence="1">
    <location>
        <begin position="399"/>
        <end position="409"/>
    </location>
</feature>
<gene>
    <name evidence="2" type="ORF">F511_35245</name>
</gene>
<evidence type="ECO:0000313" key="2">
    <source>
        <dbReference type="EMBL" id="KZV51571.1"/>
    </source>
</evidence>
<reference evidence="2 3" key="1">
    <citation type="journal article" date="2015" name="Proc. Natl. Acad. Sci. U.S.A.">
        <title>The resurrection genome of Boea hygrometrica: A blueprint for survival of dehydration.</title>
        <authorList>
            <person name="Xiao L."/>
            <person name="Yang G."/>
            <person name="Zhang L."/>
            <person name="Yang X."/>
            <person name="Zhao S."/>
            <person name="Ji Z."/>
            <person name="Zhou Q."/>
            <person name="Hu M."/>
            <person name="Wang Y."/>
            <person name="Chen M."/>
            <person name="Xu Y."/>
            <person name="Jin H."/>
            <person name="Xiao X."/>
            <person name="Hu G."/>
            <person name="Bao F."/>
            <person name="Hu Y."/>
            <person name="Wan P."/>
            <person name="Li L."/>
            <person name="Deng X."/>
            <person name="Kuang T."/>
            <person name="Xiang C."/>
            <person name="Zhu J.K."/>
            <person name="Oliver M.J."/>
            <person name="He Y."/>
        </authorList>
    </citation>
    <scope>NUCLEOTIDE SEQUENCE [LARGE SCALE GENOMIC DNA]</scope>
    <source>
        <strain evidence="3">cv. XS01</strain>
    </source>
</reference>
<feature type="compositionally biased region" description="Basic and acidic residues" evidence="1">
    <location>
        <begin position="370"/>
        <end position="388"/>
    </location>
</feature>
<keyword evidence="3" id="KW-1185">Reference proteome</keyword>
<feature type="compositionally biased region" description="Polar residues" evidence="1">
    <location>
        <begin position="239"/>
        <end position="248"/>
    </location>
</feature>
<accession>A0A2Z7CX50</accession>
<feature type="compositionally biased region" description="Polar residues" evidence="1">
    <location>
        <begin position="389"/>
        <end position="398"/>
    </location>
</feature>
<feature type="compositionally biased region" description="Basic and acidic residues" evidence="1">
    <location>
        <begin position="249"/>
        <end position="258"/>
    </location>
</feature>
<dbReference type="EMBL" id="KQ991596">
    <property type="protein sequence ID" value="KZV51571.1"/>
    <property type="molecule type" value="Genomic_DNA"/>
</dbReference>
<dbReference type="AlphaFoldDB" id="A0A2Z7CX50"/>
<dbReference type="Proteomes" id="UP000250235">
    <property type="component" value="Unassembled WGS sequence"/>
</dbReference>
<dbReference type="OrthoDB" id="1751168at2759"/>
<evidence type="ECO:0000313" key="3">
    <source>
        <dbReference type="Proteomes" id="UP000250235"/>
    </source>
</evidence>